<reference evidence="1 2" key="1">
    <citation type="submission" date="2019-06" db="EMBL/GenBank/DDBJ databases">
        <title>Whole genome shotgun sequence of Paenarthrobacter aurescens NBRC 12136.</title>
        <authorList>
            <person name="Hosoyama A."/>
            <person name="Uohara A."/>
            <person name="Ohji S."/>
            <person name="Ichikawa N."/>
        </authorList>
    </citation>
    <scope>NUCLEOTIDE SEQUENCE [LARGE SCALE GENOMIC DNA]</scope>
    <source>
        <strain evidence="1 2">NBRC 12136</strain>
    </source>
</reference>
<gene>
    <name evidence="1" type="ORF">AAU01_11110</name>
</gene>
<proteinExistence type="predicted"/>
<name>A0A4Y3NGU2_PAEAU</name>
<protein>
    <submittedName>
        <fullName evidence="1">Uncharacterized protein</fullName>
    </submittedName>
</protein>
<accession>A0A4Y3NGU2</accession>
<comment type="caution">
    <text evidence="1">The sequence shown here is derived from an EMBL/GenBank/DDBJ whole genome shotgun (WGS) entry which is preliminary data.</text>
</comment>
<dbReference type="Proteomes" id="UP000317715">
    <property type="component" value="Unassembled WGS sequence"/>
</dbReference>
<evidence type="ECO:0000313" key="2">
    <source>
        <dbReference type="Proteomes" id="UP000317715"/>
    </source>
</evidence>
<keyword evidence="2" id="KW-1185">Reference proteome</keyword>
<dbReference type="EMBL" id="BJMD01000006">
    <property type="protein sequence ID" value="GEB18356.1"/>
    <property type="molecule type" value="Genomic_DNA"/>
</dbReference>
<organism evidence="1 2">
    <name type="scientific">Paenarthrobacter aurescens</name>
    <name type="common">Arthrobacter aurescens</name>
    <dbReference type="NCBI Taxonomy" id="43663"/>
    <lineage>
        <taxon>Bacteria</taxon>
        <taxon>Bacillati</taxon>
        <taxon>Actinomycetota</taxon>
        <taxon>Actinomycetes</taxon>
        <taxon>Micrococcales</taxon>
        <taxon>Micrococcaceae</taxon>
        <taxon>Paenarthrobacter</taxon>
    </lineage>
</organism>
<evidence type="ECO:0000313" key="1">
    <source>
        <dbReference type="EMBL" id="GEB18356.1"/>
    </source>
</evidence>
<sequence length="92" mass="9545">MGVGLGSDDAEGTADAVGEGVVVPEHPAISSISAAAAGYKVRMMTSTSMVVRTRFPVNAFARESGIDTATKNRCANVEGPVPQIKAFNDGWF</sequence>
<dbReference type="AlphaFoldDB" id="A0A4Y3NGU2"/>